<dbReference type="Gene3D" id="3.40.50.2300">
    <property type="match status" value="1"/>
</dbReference>
<dbReference type="SMART" id="SM00448">
    <property type="entry name" value="REC"/>
    <property type="match status" value="1"/>
</dbReference>
<dbReference type="Proteomes" id="UP000598196">
    <property type="component" value="Unassembled WGS sequence"/>
</dbReference>
<proteinExistence type="predicted"/>
<evidence type="ECO:0000259" key="13">
    <source>
        <dbReference type="PROSITE" id="PS50110"/>
    </source>
</evidence>
<feature type="domain" description="Response regulatory" evidence="13">
    <location>
        <begin position="4"/>
        <end position="118"/>
    </location>
</feature>
<dbReference type="InterPro" id="IPR002078">
    <property type="entry name" value="Sigma_54_int"/>
</dbReference>
<keyword evidence="10" id="KW-0804">Transcription</keyword>
<sequence length="447" mass="49103">MTQTVLLIDDDEAMRRSTEQALELAGHHVRAFASAEEALRTAAPGLNGVVVSDIRMPGMDGMTLLQHLQEIDPDLPVILITGHAEVALAVEAMRRGAYDFIEKPFAMQAFGAVLKRALDHRALVIENRRLRAVAGQHDDIEARLPGRSSAMIDLRRQVRSIGPSETDVLITGPTGSGKEVVARALHDLSPRAGKPFVAINCAALPATLIESELFGHEAGAFPGAMRARFGRFEHARGGTILLDEIGSMPLELQAKLLRVLQDRVILRLGSNDPLALDVRFLATSKVDLAQAVAQGAFREDLFWRLNVASLRLPALANRREDIPVLFLHLLRESAARHGVEDRLPDPALLAQMTALDWPGNVRELRNAAERHVLGLDWLEAEGAPATRLAERVAEYERSVIAAAITAHRGRLRPVYESLGISRKTLYEKMQKHGLDRHLIRDGDDGEA</sequence>
<dbReference type="GO" id="GO:0005524">
    <property type="term" value="F:ATP binding"/>
    <property type="evidence" value="ECO:0007669"/>
    <property type="project" value="UniProtKB-KW"/>
</dbReference>
<dbReference type="GO" id="GO:0006355">
    <property type="term" value="P:regulation of DNA-templated transcription"/>
    <property type="evidence" value="ECO:0007669"/>
    <property type="project" value="InterPro"/>
</dbReference>
<dbReference type="Gene3D" id="3.40.50.300">
    <property type="entry name" value="P-loop containing nucleotide triphosphate hydrolases"/>
    <property type="match status" value="1"/>
</dbReference>
<evidence type="ECO:0000256" key="4">
    <source>
        <dbReference type="ARBA" id="ARBA00022553"/>
    </source>
</evidence>
<keyword evidence="6" id="KW-0067">ATP-binding</keyword>
<evidence type="ECO:0000256" key="3">
    <source>
        <dbReference type="ARBA" id="ARBA00015308"/>
    </source>
</evidence>
<reference evidence="14 15" key="1">
    <citation type="journal article" date="2014" name="Int. J. Syst. Evol. Microbiol.">
        <title>Complete genome sequence of Corynebacterium casei LMG S-19264T (=DSM 44701T), isolated from a smear-ripened cheese.</title>
        <authorList>
            <consortium name="US DOE Joint Genome Institute (JGI-PGF)"/>
            <person name="Walter F."/>
            <person name="Albersmeier A."/>
            <person name="Kalinowski J."/>
            <person name="Ruckert C."/>
        </authorList>
    </citation>
    <scope>NUCLEOTIDE SEQUENCE [LARGE SCALE GENOMIC DNA]</scope>
    <source>
        <strain evidence="14 15">CGMCC 1.7029</strain>
    </source>
</reference>
<dbReference type="SUPFAM" id="SSF46689">
    <property type="entry name" value="Homeodomain-like"/>
    <property type="match status" value="1"/>
</dbReference>
<dbReference type="InterPro" id="IPR058031">
    <property type="entry name" value="AAA_lid_NorR"/>
</dbReference>
<keyword evidence="15" id="KW-1185">Reference proteome</keyword>
<keyword evidence="5" id="KW-0547">Nucleotide-binding</keyword>
<dbReference type="Gene3D" id="1.10.8.60">
    <property type="match status" value="1"/>
</dbReference>
<evidence type="ECO:0000256" key="9">
    <source>
        <dbReference type="ARBA" id="ARBA00023159"/>
    </source>
</evidence>
<dbReference type="RefSeq" id="WP_146286112.1">
    <property type="nucleotide sequence ID" value="NZ_BMLP01000001.1"/>
</dbReference>
<dbReference type="PANTHER" id="PTHR32071:SF57">
    <property type="entry name" value="C4-DICARBOXYLATE TRANSPORT TRANSCRIPTIONAL REGULATORY PROTEIN DCTD"/>
    <property type="match status" value="1"/>
</dbReference>
<dbReference type="PROSITE" id="PS50045">
    <property type="entry name" value="SIGMA54_INTERACT_4"/>
    <property type="match status" value="1"/>
</dbReference>
<comment type="subunit">
    <text evidence="2">Interacts with sigma-54.</text>
</comment>
<evidence type="ECO:0000256" key="8">
    <source>
        <dbReference type="ARBA" id="ARBA00023015"/>
    </source>
</evidence>
<dbReference type="InterPro" id="IPR001789">
    <property type="entry name" value="Sig_transdc_resp-reg_receiver"/>
</dbReference>
<dbReference type="InterPro" id="IPR027417">
    <property type="entry name" value="P-loop_NTPase"/>
</dbReference>
<dbReference type="CDD" id="cd00009">
    <property type="entry name" value="AAA"/>
    <property type="match status" value="1"/>
</dbReference>
<dbReference type="PANTHER" id="PTHR32071">
    <property type="entry name" value="TRANSCRIPTIONAL REGULATORY PROTEIN"/>
    <property type="match status" value="1"/>
</dbReference>
<dbReference type="GO" id="GO:0000160">
    <property type="term" value="P:phosphorelay signal transduction system"/>
    <property type="evidence" value="ECO:0007669"/>
    <property type="project" value="UniProtKB-KW"/>
</dbReference>
<keyword evidence="7" id="KW-0902">Two-component regulatory system</keyword>
<evidence type="ECO:0000256" key="10">
    <source>
        <dbReference type="ARBA" id="ARBA00023163"/>
    </source>
</evidence>
<dbReference type="GO" id="GO:0043565">
    <property type="term" value="F:sequence-specific DNA binding"/>
    <property type="evidence" value="ECO:0007669"/>
    <property type="project" value="InterPro"/>
</dbReference>
<comment type="caution">
    <text evidence="14">The sequence shown here is derived from an EMBL/GenBank/DDBJ whole genome shotgun (WGS) entry which is preliminary data.</text>
</comment>
<dbReference type="Pfam" id="PF25601">
    <property type="entry name" value="AAA_lid_14"/>
    <property type="match status" value="1"/>
</dbReference>
<dbReference type="Pfam" id="PF00072">
    <property type="entry name" value="Response_reg"/>
    <property type="match status" value="1"/>
</dbReference>
<evidence type="ECO:0000256" key="7">
    <source>
        <dbReference type="ARBA" id="ARBA00023012"/>
    </source>
</evidence>
<feature type="modified residue" description="4-aspartylphosphate" evidence="11">
    <location>
        <position position="53"/>
    </location>
</feature>
<evidence type="ECO:0000256" key="11">
    <source>
        <dbReference type="PROSITE-ProRule" id="PRU00169"/>
    </source>
</evidence>
<evidence type="ECO:0000256" key="6">
    <source>
        <dbReference type="ARBA" id="ARBA00022840"/>
    </source>
</evidence>
<dbReference type="Pfam" id="PF02954">
    <property type="entry name" value="HTH_8"/>
    <property type="match status" value="1"/>
</dbReference>
<dbReference type="EMBL" id="BMLP01000001">
    <property type="protein sequence ID" value="GGO23377.1"/>
    <property type="molecule type" value="Genomic_DNA"/>
</dbReference>
<dbReference type="InterPro" id="IPR003593">
    <property type="entry name" value="AAA+_ATPase"/>
</dbReference>
<comment type="function">
    <text evidence="1">Required for activation of most nif operons, which are directly involved in nitrogen fixation.</text>
</comment>
<evidence type="ECO:0000256" key="1">
    <source>
        <dbReference type="ARBA" id="ARBA00002167"/>
    </source>
</evidence>
<dbReference type="PROSITE" id="PS50110">
    <property type="entry name" value="RESPONSE_REGULATORY"/>
    <property type="match status" value="1"/>
</dbReference>
<keyword evidence="9" id="KW-0010">Activator</keyword>
<dbReference type="InterPro" id="IPR025944">
    <property type="entry name" value="Sigma_54_int_dom_CS"/>
</dbReference>
<dbReference type="InterPro" id="IPR011006">
    <property type="entry name" value="CheY-like_superfamily"/>
</dbReference>
<dbReference type="OrthoDB" id="9802388at2"/>
<organism evidence="14 15">
    <name type="scientific">Gemmobacter aquaticus</name>
    <dbReference type="NCBI Taxonomy" id="490185"/>
    <lineage>
        <taxon>Bacteria</taxon>
        <taxon>Pseudomonadati</taxon>
        <taxon>Pseudomonadota</taxon>
        <taxon>Alphaproteobacteria</taxon>
        <taxon>Rhodobacterales</taxon>
        <taxon>Paracoccaceae</taxon>
        <taxon>Gemmobacter</taxon>
    </lineage>
</organism>
<dbReference type="AlphaFoldDB" id="A0A917YIM1"/>
<evidence type="ECO:0000313" key="15">
    <source>
        <dbReference type="Proteomes" id="UP000598196"/>
    </source>
</evidence>
<dbReference type="Pfam" id="PF00158">
    <property type="entry name" value="Sigma54_activat"/>
    <property type="match status" value="1"/>
</dbReference>
<dbReference type="InterPro" id="IPR002197">
    <property type="entry name" value="HTH_Fis"/>
</dbReference>
<feature type="domain" description="Sigma-54 factor interaction" evidence="12">
    <location>
        <begin position="144"/>
        <end position="373"/>
    </location>
</feature>
<evidence type="ECO:0000256" key="5">
    <source>
        <dbReference type="ARBA" id="ARBA00022741"/>
    </source>
</evidence>
<accession>A0A917YIM1</accession>
<dbReference type="InterPro" id="IPR009057">
    <property type="entry name" value="Homeodomain-like_sf"/>
</dbReference>
<gene>
    <name evidence="14" type="ORF">GCM10010991_00670</name>
</gene>
<evidence type="ECO:0000259" key="12">
    <source>
        <dbReference type="PROSITE" id="PS50045"/>
    </source>
</evidence>
<dbReference type="FunFam" id="3.40.50.2300:FF:000018">
    <property type="entry name" value="DNA-binding transcriptional regulator NtrC"/>
    <property type="match status" value="1"/>
</dbReference>
<dbReference type="FunFam" id="3.40.50.300:FF:000006">
    <property type="entry name" value="DNA-binding transcriptional regulator NtrC"/>
    <property type="match status" value="1"/>
</dbReference>
<keyword evidence="4 11" id="KW-0597">Phosphoprotein</keyword>
<dbReference type="SUPFAM" id="SSF52172">
    <property type="entry name" value="CheY-like"/>
    <property type="match status" value="1"/>
</dbReference>
<dbReference type="CDD" id="cd17549">
    <property type="entry name" value="REC_DctD-like"/>
    <property type="match status" value="1"/>
</dbReference>
<evidence type="ECO:0000313" key="14">
    <source>
        <dbReference type="EMBL" id="GGO23377.1"/>
    </source>
</evidence>
<dbReference type="PROSITE" id="PS00688">
    <property type="entry name" value="SIGMA54_INTERACT_3"/>
    <property type="match status" value="1"/>
</dbReference>
<protein>
    <recommendedName>
        <fullName evidence="3">Nif-specific regulatory protein</fullName>
    </recommendedName>
</protein>
<dbReference type="SMART" id="SM00382">
    <property type="entry name" value="AAA"/>
    <property type="match status" value="1"/>
</dbReference>
<name>A0A917YIM1_9RHOB</name>
<keyword evidence="8" id="KW-0805">Transcription regulation</keyword>
<dbReference type="Gene3D" id="1.10.10.60">
    <property type="entry name" value="Homeodomain-like"/>
    <property type="match status" value="1"/>
</dbReference>
<dbReference type="SUPFAM" id="SSF52540">
    <property type="entry name" value="P-loop containing nucleoside triphosphate hydrolases"/>
    <property type="match status" value="1"/>
</dbReference>
<evidence type="ECO:0000256" key="2">
    <source>
        <dbReference type="ARBA" id="ARBA00011135"/>
    </source>
</evidence>